<dbReference type="InterPro" id="IPR000792">
    <property type="entry name" value="Tscrpt_reg_LuxR_C"/>
</dbReference>
<dbReference type="Gene3D" id="1.10.10.10">
    <property type="entry name" value="Winged helix-like DNA-binding domain superfamily/Winged helix DNA-binding domain"/>
    <property type="match status" value="1"/>
</dbReference>
<keyword evidence="4" id="KW-1185">Reference proteome</keyword>
<evidence type="ECO:0000313" key="3">
    <source>
        <dbReference type="EMBL" id="TDL83760.1"/>
    </source>
</evidence>
<dbReference type="Pfam" id="PF00196">
    <property type="entry name" value="GerE"/>
    <property type="match status" value="1"/>
</dbReference>
<sequence length="356" mass="39365">MSKAYKPAHQKISFVTAHDGVRIAVAKMGKGPTILKAGNWLSHATHDGESPIWRHWLQELSRDHQFIRYDLRGCGLSDRDVEDISFDAWLFDLEAVADAIDGPVTLLGLSQGCALSIAFALRHPKKVERLILVGSYAQGMLARSDTPNARLEADTLANLVHLGWGKEVPAFNQVFTHLFVPSGTPEQHSWWRRLERESASPKIALRTLEVLHKIDVLADAAKLDVPTLIFHANDDARIPFDEGRKLAAVIAGAQFVALDSANHILLETEPAWEVFLSTLRTFLPETKTHRPINATYHLTNAEEDVVALVAKGMGNHEIANVLGKSEKTVRNQITVALDKVGVRSRSELIVKVLSEG</sequence>
<dbReference type="OrthoDB" id="7267294at2"/>
<dbReference type="InterPro" id="IPR036388">
    <property type="entry name" value="WH-like_DNA-bd_sf"/>
</dbReference>
<dbReference type="SMART" id="SM00421">
    <property type="entry name" value="HTH_LUXR"/>
    <property type="match status" value="1"/>
</dbReference>
<comment type="caution">
    <text evidence="3">The sequence shown here is derived from an EMBL/GenBank/DDBJ whole genome shotgun (WGS) entry which is preliminary data.</text>
</comment>
<dbReference type="PRINTS" id="PR00111">
    <property type="entry name" value="ABHYDROLASE"/>
</dbReference>
<dbReference type="PROSITE" id="PS50043">
    <property type="entry name" value="HTH_LUXR_2"/>
    <property type="match status" value="1"/>
</dbReference>
<dbReference type="AlphaFoldDB" id="A0A4R6AII6"/>
<dbReference type="GO" id="GO:0016787">
    <property type="term" value="F:hydrolase activity"/>
    <property type="evidence" value="ECO:0007669"/>
    <property type="project" value="UniProtKB-KW"/>
</dbReference>
<dbReference type="PANTHER" id="PTHR43798">
    <property type="entry name" value="MONOACYLGLYCEROL LIPASE"/>
    <property type="match status" value="1"/>
</dbReference>
<dbReference type="GO" id="GO:0016020">
    <property type="term" value="C:membrane"/>
    <property type="evidence" value="ECO:0007669"/>
    <property type="project" value="TreeGrafter"/>
</dbReference>
<name>A0A4R6AII6_9RHOB</name>
<dbReference type="InterPro" id="IPR029058">
    <property type="entry name" value="AB_hydrolase_fold"/>
</dbReference>
<dbReference type="Pfam" id="PF00561">
    <property type="entry name" value="Abhydrolase_1"/>
    <property type="match status" value="1"/>
</dbReference>
<dbReference type="PRINTS" id="PR00038">
    <property type="entry name" value="HTHLUXR"/>
</dbReference>
<evidence type="ECO:0000313" key="4">
    <source>
        <dbReference type="Proteomes" id="UP000294562"/>
    </source>
</evidence>
<dbReference type="EMBL" id="SMZO01000087">
    <property type="protein sequence ID" value="TDL83760.1"/>
    <property type="molecule type" value="Genomic_DNA"/>
</dbReference>
<protein>
    <submittedName>
        <fullName evidence="3">Alpha/beta fold hydrolase</fullName>
    </submittedName>
</protein>
<evidence type="ECO:0000256" key="1">
    <source>
        <dbReference type="ARBA" id="ARBA00022801"/>
    </source>
</evidence>
<dbReference type="SUPFAM" id="SSF53474">
    <property type="entry name" value="alpha/beta-Hydrolases"/>
    <property type="match status" value="1"/>
</dbReference>
<dbReference type="GO" id="GO:0003677">
    <property type="term" value="F:DNA binding"/>
    <property type="evidence" value="ECO:0007669"/>
    <property type="project" value="InterPro"/>
</dbReference>
<dbReference type="CDD" id="cd06170">
    <property type="entry name" value="LuxR_C_like"/>
    <property type="match status" value="1"/>
</dbReference>
<dbReference type="InterPro" id="IPR000073">
    <property type="entry name" value="AB_hydrolase_1"/>
</dbReference>
<dbReference type="Gene3D" id="3.40.50.1820">
    <property type="entry name" value="alpha/beta hydrolase"/>
    <property type="match status" value="1"/>
</dbReference>
<dbReference type="InterPro" id="IPR050266">
    <property type="entry name" value="AB_hydrolase_sf"/>
</dbReference>
<organism evidence="3 4">
    <name type="scientific">Meridianimarinicoccus aquatilis</name>
    <dbReference type="NCBI Taxonomy" id="2552766"/>
    <lineage>
        <taxon>Bacteria</taxon>
        <taxon>Pseudomonadati</taxon>
        <taxon>Pseudomonadota</taxon>
        <taxon>Alphaproteobacteria</taxon>
        <taxon>Rhodobacterales</taxon>
        <taxon>Paracoccaceae</taxon>
        <taxon>Meridianimarinicoccus</taxon>
    </lineage>
</organism>
<proteinExistence type="predicted"/>
<evidence type="ECO:0000259" key="2">
    <source>
        <dbReference type="PROSITE" id="PS50043"/>
    </source>
</evidence>
<gene>
    <name evidence="3" type="ORF">E2L05_19425</name>
</gene>
<dbReference type="GO" id="GO:0006355">
    <property type="term" value="P:regulation of DNA-templated transcription"/>
    <property type="evidence" value="ECO:0007669"/>
    <property type="project" value="InterPro"/>
</dbReference>
<reference evidence="3 4" key="1">
    <citation type="submission" date="2019-03" db="EMBL/GenBank/DDBJ databases">
        <title>Rhodobacteraceae bacterium SM1902, a new member of the family Rhodobacteraceae isolated from Yantai.</title>
        <authorList>
            <person name="Sun Y."/>
        </authorList>
    </citation>
    <scope>NUCLEOTIDE SEQUENCE [LARGE SCALE GENOMIC DNA]</scope>
    <source>
        <strain evidence="3 4">SM1902</strain>
    </source>
</reference>
<dbReference type="InterPro" id="IPR016032">
    <property type="entry name" value="Sig_transdc_resp-reg_C-effctor"/>
</dbReference>
<dbReference type="RefSeq" id="WP_133344596.1">
    <property type="nucleotide sequence ID" value="NZ_SMZO01000087.1"/>
</dbReference>
<dbReference type="Proteomes" id="UP000294562">
    <property type="component" value="Unassembled WGS sequence"/>
</dbReference>
<feature type="domain" description="HTH luxR-type" evidence="2">
    <location>
        <begin position="291"/>
        <end position="356"/>
    </location>
</feature>
<dbReference type="SUPFAM" id="SSF46894">
    <property type="entry name" value="C-terminal effector domain of the bipartite response regulators"/>
    <property type="match status" value="1"/>
</dbReference>
<dbReference type="PANTHER" id="PTHR43798:SF31">
    <property type="entry name" value="AB HYDROLASE SUPERFAMILY PROTEIN YCLE"/>
    <property type="match status" value="1"/>
</dbReference>
<keyword evidence="1 3" id="KW-0378">Hydrolase</keyword>
<accession>A0A4R6AII6</accession>